<evidence type="ECO:0000256" key="1">
    <source>
        <dbReference type="SAM" id="MobiDB-lite"/>
    </source>
</evidence>
<dbReference type="EMBL" id="SRZA01000037">
    <property type="protein sequence ID" value="TGY01743.1"/>
    <property type="molecule type" value="Genomic_DNA"/>
</dbReference>
<keyword evidence="6" id="KW-1185">Reference proteome</keyword>
<proteinExistence type="predicted"/>
<sequence>MNITQIGRFGMLLMMASVAISCSDPNPLDSYTRVPFEKTETDDGNNDSDGDGAGGLFEKGNGTDSKPYVIMNGTQIKNMRSVLKSGIKVYFQLGADIDMAGIDDWQSLNGSGDFPYEIDFDGDSHVIKNFKCSAGDYPSFFGVLCGDCRNVGFVNASVSSTRQGIGIITGYLGLKDKGNGSKTGRIVNCFTTGEVTGSGAAGGIAGVLANSYDGQESYIKNCYSSATVNDQAASGGKAGGIAGRKVGVGGFIENCYAHGAVSATKGGIGGILGQIDKNCDIAIKNCVAWSNLTGTDASSTVGRIVGVSASLGSYENCYACESIILKVNGGTITTSDESSATGTTFHGVAKTVDELGNIIVAWNPNLWKKGTDGYPVFQWAEK</sequence>
<reference evidence="3 5" key="1">
    <citation type="submission" date="2018-09" db="EMBL/GenBank/DDBJ databases">
        <title>Murine metabolic-syndrome-specific gut microbial biobank.</title>
        <authorList>
            <person name="Liu C."/>
        </authorList>
    </citation>
    <scope>NUCLEOTIDE SEQUENCE [LARGE SCALE GENOMIC DNA]</scope>
    <source>
        <strain evidence="3 5">0.1X-D8-26</strain>
    </source>
</reference>
<name>A0A3L7Z4D1_9BACE</name>
<accession>A0A3L7Z4D1</accession>
<comment type="caution">
    <text evidence="3">The sequence shown here is derived from an EMBL/GenBank/DDBJ whole genome shotgun (WGS) entry which is preliminary data.</text>
</comment>
<dbReference type="EMBL" id="RAZM01000033">
    <property type="protein sequence ID" value="RLT79855.1"/>
    <property type="molecule type" value="Genomic_DNA"/>
</dbReference>
<reference evidence="2 7" key="3">
    <citation type="journal article" date="2020" name="Microbiome">
        <title>Single-cell genomics of uncultured bacteria reveals dietary fiber responders in the mouse gut microbiota.</title>
        <authorList>
            <person name="Chijiiwa R."/>
            <person name="Hosokawa M."/>
            <person name="Kogawa M."/>
            <person name="Nishikawa Y."/>
            <person name="Ide K."/>
            <person name="Sakanashi C."/>
            <person name="Takahashi K."/>
            <person name="Takeyama H."/>
        </authorList>
    </citation>
    <scope>NUCLEOTIDE SEQUENCE [LARGE SCALE GENOMIC DNA]</scope>
    <source>
        <strain evidence="2">IMSAGC_001</strain>
    </source>
</reference>
<evidence type="ECO:0000313" key="6">
    <source>
        <dbReference type="Proteomes" id="UP000305751"/>
    </source>
</evidence>
<protein>
    <submittedName>
        <fullName evidence="3">Peptidase M26</fullName>
    </submittedName>
</protein>
<evidence type="ECO:0000313" key="4">
    <source>
        <dbReference type="EMBL" id="TGY01743.1"/>
    </source>
</evidence>
<dbReference type="AlphaFoldDB" id="A0A3L7Z4D1"/>
<organism evidence="3 5">
    <name type="scientific">Bacteroides acidifaciens</name>
    <dbReference type="NCBI Taxonomy" id="85831"/>
    <lineage>
        <taxon>Bacteria</taxon>
        <taxon>Pseudomonadati</taxon>
        <taxon>Bacteroidota</taxon>
        <taxon>Bacteroidia</taxon>
        <taxon>Bacteroidales</taxon>
        <taxon>Bacteroidaceae</taxon>
        <taxon>Bacteroides</taxon>
    </lineage>
</organism>
<dbReference type="STRING" id="1235814.GCA_000613385_02798"/>
<evidence type="ECO:0000313" key="7">
    <source>
        <dbReference type="Proteomes" id="UP000491181"/>
    </source>
</evidence>
<dbReference type="RefSeq" id="WP_121765315.1">
    <property type="nucleotide sequence ID" value="NZ_BLLS01000062.1"/>
</dbReference>
<feature type="region of interest" description="Disordered" evidence="1">
    <location>
        <begin position="31"/>
        <end position="60"/>
    </location>
</feature>
<dbReference type="Proteomes" id="UP000491181">
    <property type="component" value="Unassembled WGS sequence"/>
</dbReference>
<dbReference type="Gene3D" id="2.160.20.110">
    <property type="match status" value="1"/>
</dbReference>
<dbReference type="Proteomes" id="UP000305751">
    <property type="component" value="Unassembled WGS sequence"/>
</dbReference>
<evidence type="ECO:0000313" key="3">
    <source>
        <dbReference type="EMBL" id="RLT79855.1"/>
    </source>
</evidence>
<evidence type="ECO:0000313" key="2">
    <source>
        <dbReference type="EMBL" id="GFH86859.1"/>
    </source>
</evidence>
<gene>
    <name evidence="3" type="ORF">D7Y07_11325</name>
    <name evidence="4" type="ORF">E5356_12130</name>
    <name evidence="2" type="ORF">IMSAGC001_02270</name>
</gene>
<reference evidence="4 6" key="2">
    <citation type="submission" date="2019-04" db="EMBL/GenBank/DDBJ databases">
        <title>Microbes associate with the intestines of laboratory mice.</title>
        <authorList>
            <person name="Navarre W."/>
            <person name="Wong E."/>
            <person name="Huang K."/>
            <person name="Tropini C."/>
            <person name="Ng K."/>
            <person name="Yu B."/>
        </authorList>
    </citation>
    <scope>NUCLEOTIDE SEQUENCE [LARGE SCALE GENOMIC DNA]</scope>
    <source>
        <strain evidence="4 6">NM70_E10</strain>
    </source>
</reference>
<dbReference type="Proteomes" id="UP000267159">
    <property type="component" value="Unassembled WGS sequence"/>
</dbReference>
<dbReference type="EMBL" id="BLLS01000062">
    <property type="protein sequence ID" value="GFH86859.1"/>
    <property type="molecule type" value="Genomic_DNA"/>
</dbReference>
<evidence type="ECO:0000313" key="5">
    <source>
        <dbReference type="Proteomes" id="UP000267159"/>
    </source>
</evidence>